<dbReference type="EMBL" id="MU273549">
    <property type="protein sequence ID" value="KAI0032354.1"/>
    <property type="molecule type" value="Genomic_DNA"/>
</dbReference>
<proteinExistence type="predicted"/>
<evidence type="ECO:0000313" key="2">
    <source>
        <dbReference type="Proteomes" id="UP000814128"/>
    </source>
</evidence>
<evidence type="ECO:0000313" key="1">
    <source>
        <dbReference type="EMBL" id="KAI0032354.1"/>
    </source>
</evidence>
<reference evidence="1" key="2">
    <citation type="journal article" date="2022" name="New Phytol.">
        <title>Evolutionary transition to the ectomycorrhizal habit in the genomes of a hyperdiverse lineage of mushroom-forming fungi.</title>
        <authorList>
            <person name="Looney B."/>
            <person name="Miyauchi S."/>
            <person name="Morin E."/>
            <person name="Drula E."/>
            <person name="Courty P.E."/>
            <person name="Kohler A."/>
            <person name="Kuo A."/>
            <person name="LaButti K."/>
            <person name="Pangilinan J."/>
            <person name="Lipzen A."/>
            <person name="Riley R."/>
            <person name="Andreopoulos W."/>
            <person name="He G."/>
            <person name="Johnson J."/>
            <person name="Nolan M."/>
            <person name="Tritt A."/>
            <person name="Barry K.W."/>
            <person name="Grigoriev I.V."/>
            <person name="Nagy L.G."/>
            <person name="Hibbett D."/>
            <person name="Henrissat B."/>
            <person name="Matheny P.B."/>
            <person name="Labbe J."/>
            <person name="Martin F.M."/>
        </authorList>
    </citation>
    <scope>NUCLEOTIDE SEQUENCE</scope>
    <source>
        <strain evidence="1">EC-137</strain>
    </source>
</reference>
<organism evidence="1 2">
    <name type="scientific">Vararia minispora EC-137</name>
    <dbReference type="NCBI Taxonomy" id="1314806"/>
    <lineage>
        <taxon>Eukaryota</taxon>
        <taxon>Fungi</taxon>
        <taxon>Dikarya</taxon>
        <taxon>Basidiomycota</taxon>
        <taxon>Agaricomycotina</taxon>
        <taxon>Agaricomycetes</taxon>
        <taxon>Russulales</taxon>
        <taxon>Lachnocladiaceae</taxon>
        <taxon>Vararia</taxon>
    </lineage>
</organism>
<keyword evidence="2" id="KW-1185">Reference proteome</keyword>
<reference evidence="1" key="1">
    <citation type="submission" date="2021-02" db="EMBL/GenBank/DDBJ databases">
        <authorList>
            <consortium name="DOE Joint Genome Institute"/>
            <person name="Ahrendt S."/>
            <person name="Looney B.P."/>
            <person name="Miyauchi S."/>
            <person name="Morin E."/>
            <person name="Drula E."/>
            <person name="Courty P.E."/>
            <person name="Chicoki N."/>
            <person name="Fauchery L."/>
            <person name="Kohler A."/>
            <person name="Kuo A."/>
            <person name="Labutti K."/>
            <person name="Pangilinan J."/>
            <person name="Lipzen A."/>
            <person name="Riley R."/>
            <person name="Andreopoulos W."/>
            <person name="He G."/>
            <person name="Johnson J."/>
            <person name="Barry K.W."/>
            <person name="Grigoriev I.V."/>
            <person name="Nagy L."/>
            <person name="Hibbett D."/>
            <person name="Henrissat B."/>
            <person name="Matheny P.B."/>
            <person name="Labbe J."/>
            <person name="Martin F."/>
        </authorList>
    </citation>
    <scope>NUCLEOTIDE SEQUENCE</scope>
    <source>
        <strain evidence="1">EC-137</strain>
    </source>
</reference>
<dbReference type="Proteomes" id="UP000814128">
    <property type="component" value="Unassembled WGS sequence"/>
</dbReference>
<gene>
    <name evidence="1" type="ORF">K488DRAFT_85959</name>
</gene>
<comment type="caution">
    <text evidence="1">The sequence shown here is derived from an EMBL/GenBank/DDBJ whole genome shotgun (WGS) entry which is preliminary data.</text>
</comment>
<name>A0ACB8QKT4_9AGAM</name>
<sequence length="338" mass="39879">MSYDSHSELRPSSPEEKPGEVLVWFGKHEGQRFEELPEGYKRWARNPDQSTYQWYEKFMRLDKAYEAWRRCADGEDSEELGPGSRRIWFGKYEGKRFDELDVWYKEWARHPDRSDSKWHGEFCQLYRDFERWREEQEGPVNPGNDIVWFGKFYNGLPFRSMYKARKHWKYLLSPENQHQAWYPWLQEHVVSYSKWLEGHKRGPQPEKVYMAVRDVGERLDARDDSLRAGDPDDDEYESDGGFVVPDDAPIEYESSQDVAEAEGRFKREGKEYKEDKEDEDEDGMMDEEDRPEEGRLGSSPQQEISGNPWTQASEAQDENPQSKPVLAAILITGGEFEG</sequence>
<accession>A0ACB8QKT4</accession>
<protein>
    <submittedName>
        <fullName evidence="1">Uncharacterized protein</fullName>
    </submittedName>
</protein>